<dbReference type="PANTHER" id="PTHR42110:SF1">
    <property type="entry name" value="L-ASPARAGINASE, PUTATIVE (AFU_ORTHOLOGUE AFUA_3G11890)-RELATED"/>
    <property type="match status" value="1"/>
</dbReference>
<evidence type="ECO:0000313" key="1">
    <source>
        <dbReference type="EMBL" id="CAD6555244.1"/>
    </source>
</evidence>
<proteinExistence type="predicted"/>
<gene>
    <name evidence="1" type="ORF">LMG27952_05786</name>
</gene>
<keyword evidence="2" id="KW-1185">Reference proteome</keyword>
<dbReference type="RefSeq" id="WP_201699308.1">
    <property type="nucleotide sequence ID" value="NZ_CAJHCQ010000018.1"/>
</dbReference>
<organism evidence="1 2">
    <name type="scientific">Paraburkholderia hiiakae</name>
    <dbReference type="NCBI Taxonomy" id="1081782"/>
    <lineage>
        <taxon>Bacteria</taxon>
        <taxon>Pseudomonadati</taxon>
        <taxon>Pseudomonadota</taxon>
        <taxon>Betaproteobacteria</taxon>
        <taxon>Burkholderiales</taxon>
        <taxon>Burkholderiaceae</taxon>
        <taxon>Paraburkholderia</taxon>
    </lineage>
</organism>
<evidence type="ECO:0008006" key="3">
    <source>
        <dbReference type="Google" id="ProtNLM"/>
    </source>
</evidence>
<evidence type="ECO:0000313" key="2">
    <source>
        <dbReference type="Proteomes" id="UP000656319"/>
    </source>
</evidence>
<accession>A0ABN7IAL8</accession>
<dbReference type="InterPro" id="IPR010349">
    <property type="entry name" value="Asparaginase_II"/>
</dbReference>
<dbReference type="Proteomes" id="UP000656319">
    <property type="component" value="Unassembled WGS sequence"/>
</dbReference>
<dbReference type="Pfam" id="PF06089">
    <property type="entry name" value="Asparaginase_II"/>
    <property type="match status" value="1"/>
</dbReference>
<dbReference type="PANTHER" id="PTHR42110">
    <property type="entry name" value="L-ASPARAGINASE, PUTATIVE (AFU_ORTHOLOGUE AFUA_3G11890)-RELATED"/>
    <property type="match status" value="1"/>
</dbReference>
<reference evidence="1 2" key="1">
    <citation type="submission" date="2020-10" db="EMBL/GenBank/DDBJ databases">
        <authorList>
            <person name="Peeters C."/>
        </authorList>
    </citation>
    <scope>NUCLEOTIDE SEQUENCE [LARGE SCALE GENOMIC DNA]</scope>
    <source>
        <strain evidence="1 2">LMG 27952</strain>
    </source>
</reference>
<name>A0ABN7IAL8_9BURK</name>
<protein>
    <recommendedName>
        <fullName evidence="3">Asparaginase</fullName>
    </recommendedName>
</protein>
<comment type="caution">
    <text evidence="1">The sequence shown here is derived from an EMBL/GenBank/DDBJ whole genome shotgun (WGS) entry which is preliminary data.</text>
</comment>
<sequence length="363" mass="38281">MTTSAPQPAVKVLRGGVIETTHVAHIAVVDAQGRLLYAFGDPHRMTLVRSAAKPAQALAVVETGALARFGFDDADLALMCASHSSEDRHIERTRAMLAKVSASESDLRCGGHAPLSDAVYKAWIKRDFTPGAVCSNCSGKHAGMLAGARSIGAALADYHLPSHPLQQHVKRVVAEVCDLPETGVEWGIDGCNLPTPAFPLDRLARLFVKLADAQDQASRPGSVVTDSRSQALAHIYRAMTSYPELVAGEGRFCTALMSAFDGALVGKLGAAGSYAIGVRSSAATAAHTGGPALGIAVKIEDGDLTALHATVVEVLRQLRIGTTEQIAQLSKFDAPRIVNTMGVETGYVAPQFTLERFDHLPGK</sequence>
<dbReference type="EMBL" id="CAJHCQ010000018">
    <property type="protein sequence ID" value="CAD6555244.1"/>
    <property type="molecule type" value="Genomic_DNA"/>
</dbReference>